<dbReference type="InterPro" id="IPR002575">
    <property type="entry name" value="Aminoglycoside_PTrfase"/>
</dbReference>
<dbReference type="EMBL" id="JANKHO010001613">
    <property type="protein sequence ID" value="KAJ3500393.1"/>
    <property type="molecule type" value="Genomic_DNA"/>
</dbReference>
<dbReference type="AlphaFoldDB" id="A0A9W8MT67"/>
<dbReference type="Gene3D" id="3.90.1200.10">
    <property type="match status" value="1"/>
</dbReference>
<organism evidence="2 3">
    <name type="scientific">Agrocybe chaxingu</name>
    <dbReference type="NCBI Taxonomy" id="84603"/>
    <lineage>
        <taxon>Eukaryota</taxon>
        <taxon>Fungi</taxon>
        <taxon>Dikarya</taxon>
        <taxon>Basidiomycota</taxon>
        <taxon>Agaricomycotina</taxon>
        <taxon>Agaricomycetes</taxon>
        <taxon>Agaricomycetidae</taxon>
        <taxon>Agaricales</taxon>
        <taxon>Agaricineae</taxon>
        <taxon>Strophariaceae</taxon>
        <taxon>Agrocybe</taxon>
    </lineage>
</organism>
<dbReference type="OrthoDB" id="8300194at2759"/>
<dbReference type="Gene3D" id="3.40.50.12780">
    <property type="entry name" value="N-terminal domain of ligase-like"/>
    <property type="match status" value="1"/>
</dbReference>
<dbReference type="SUPFAM" id="SSF56112">
    <property type="entry name" value="Protein kinase-like (PK-like)"/>
    <property type="match status" value="1"/>
</dbReference>
<proteinExistence type="predicted"/>
<reference evidence="2" key="1">
    <citation type="submission" date="2022-07" db="EMBL/GenBank/DDBJ databases">
        <title>Genome Sequence of Agrocybe chaxingu.</title>
        <authorList>
            <person name="Buettner E."/>
        </authorList>
    </citation>
    <scope>NUCLEOTIDE SEQUENCE</scope>
    <source>
        <strain evidence="2">MP-N11</strain>
    </source>
</reference>
<gene>
    <name evidence="2" type="ORF">NLJ89_g9816</name>
</gene>
<evidence type="ECO:0000313" key="2">
    <source>
        <dbReference type="EMBL" id="KAJ3500393.1"/>
    </source>
</evidence>
<dbReference type="InterPro" id="IPR011009">
    <property type="entry name" value="Kinase-like_dom_sf"/>
</dbReference>
<dbReference type="InterPro" id="IPR051678">
    <property type="entry name" value="AGP_Transferase"/>
</dbReference>
<evidence type="ECO:0000259" key="1">
    <source>
        <dbReference type="Pfam" id="PF01636"/>
    </source>
</evidence>
<dbReference type="PANTHER" id="PTHR21310:SF39">
    <property type="entry name" value="AMINOGLYCOSIDE PHOSPHOTRANSFERASE DOMAIN-CONTAINING PROTEIN"/>
    <property type="match status" value="1"/>
</dbReference>
<dbReference type="Pfam" id="PF01636">
    <property type="entry name" value="APH"/>
    <property type="match status" value="1"/>
</dbReference>
<dbReference type="SUPFAM" id="SSF56801">
    <property type="entry name" value="Acetyl-CoA synthetase-like"/>
    <property type="match status" value="1"/>
</dbReference>
<protein>
    <recommendedName>
        <fullName evidence="1">Aminoglycoside phosphotransferase domain-containing protein</fullName>
    </recommendedName>
</protein>
<keyword evidence="3" id="KW-1185">Reference proteome</keyword>
<comment type="caution">
    <text evidence="2">The sequence shown here is derived from an EMBL/GenBank/DDBJ whole genome shotgun (WGS) entry which is preliminary data.</text>
</comment>
<dbReference type="InterPro" id="IPR042099">
    <property type="entry name" value="ANL_N_sf"/>
</dbReference>
<sequence length="677" mass="75037">MHMVEDLGNPPDFPHTSSYWRPLPYPDRTLWKNQSLEISHPLSPVSTLSSIGLTLCASGTSTKVPICFLLSGHPNFVSFSKNAIFRPWMHSATGDKRPEIGFMLHNNHSLTDLCSVAISLNVPLLISQETRPDSTLLRVVYDSLSLFDSEIAWFLTHIRNCLQSLCRQEGIGSVFASLGRTAARLLFHDTTPRGLLVPAVNVLTSTQMIYTRTGITDAFPIGPSERRLFLSRAAPDVRDCPPPSDILLDAFLSTVKSNPLSIAFCDDQVGSAKITYERLYLIAHGLAKVLHSYHVSASHVVPIFSTSPLDLIISMIAILLVGAAYTILPFPKVGKIKEVLNLGDARSPVALSREHRSQLSSFAVKVIDPQELVHENHLRLSSAGTLPSCTLRPDQTAFHFSSFEDADYIRATHAQATERLRAQFDSFKVTMTSRVLVTPNSSRRMVHGILWNIFSHGATLCVLSSENSLLSSITYSQYSHVVLDSNDALRDIRQFGELSDISDDSTCKQPILIVPEEVTWDGAFQDGTSLGDSWLDLDGDRRSMVLSKVSECIQQLRSIECTSSQPGPISCTHSALVAWLNHKYKVGRGSGDGFSGAYELVFTHQDLAPRNFMLDKDGQLWMMDWELAGWYPAYFEYACTASVRAAPRDWIDALLRMLGPFEEAFSITGALERLPFA</sequence>
<name>A0A9W8MT67_9AGAR</name>
<feature type="domain" description="Aminoglycoside phosphotransferase" evidence="1">
    <location>
        <begin position="599"/>
        <end position="661"/>
    </location>
</feature>
<dbReference type="PANTHER" id="PTHR21310">
    <property type="entry name" value="AMINOGLYCOSIDE PHOSPHOTRANSFERASE-RELATED-RELATED"/>
    <property type="match status" value="1"/>
</dbReference>
<dbReference type="Proteomes" id="UP001148786">
    <property type="component" value="Unassembled WGS sequence"/>
</dbReference>
<accession>A0A9W8MT67</accession>
<evidence type="ECO:0000313" key="3">
    <source>
        <dbReference type="Proteomes" id="UP001148786"/>
    </source>
</evidence>